<dbReference type="InterPro" id="IPR041469">
    <property type="entry name" value="Subtilisin-like_FN3"/>
</dbReference>
<dbReference type="OMA" id="EEHHHSY"/>
<dbReference type="SUPFAM" id="SSF52743">
    <property type="entry name" value="Subtilisin-like"/>
    <property type="match status" value="1"/>
</dbReference>
<accession>U5DE24</accession>
<dbReference type="PROSITE" id="PS00138">
    <property type="entry name" value="SUBTILASE_SER"/>
    <property type="match status" value="1"/>
</dbReference>
<keyword evidence="3" id="KW-0732">Signal</keyword>
<dbReference type="Pfam" id="PF00082">
    <property type="entry name" value="Peptidase_S8"/>
    <property type="match status" value="1"/>
</dbReference>
<organism evidence="12 13">
    <name type="scientific">Amborella trichopoda</name>
    <dbReference type="NCBI Taxonomy" id="13333"/>
    <lineage>
        <taxon>Eukaryota</taxon>
        <taxon>Viridiplantae</taxon>
        <taxon>Streptophyta</taxon>
        <taxon>Embryophyta</taxon>
        <taxon>Tracheophyta</taxon>
        <taxon>Spermatophyta</taxon>
        <taxon>Magnoliopsida</taxon>
        <taxon>Amborellales</taxon>
        <taxon>Amborellaceae</taxon>
        <taxon>Amborella</taxon>
    </lineage>
</organism>
<evidence type="ECO:0000256" key="4">
    <source>
        <dbReference type="ARBA" id="ARBA00022801"/>
    </source>
</evidence>
<dbReference type="AlphaFoldDB" id="U5DE24"/>
<protein>
    <recommendedName>
        <fullName evidence="14">Subtilisin-like protease SBT5.6</fullName>
    </recommendedName>
</protein>
<keyword evidence="5 7" id="KW-0720">Serine protease</keyword>
<dbReference type="InterPro" id="IPR010259">
    <property type="entry name" value="S8pro/Inhibitor_I9"/>
</dbReference>
<dbReference type="Pfam" id="PF17766">
    <property type="entry name" value="fn3_6"/>
    <property type="match status" value="1"/>
</dbReference>
<dbReference type="PANTHER" id="PTHR10795">
    <property type="entry name" value="PROPROTEIN CONVERTASE SUBTILISIN/KEXIN"/>
    <property type="match status" value="1"/>
</dbReference>
<dbReference type="HOGENOM" id="CLU_000625_4_6_1"/>
<dbReference type="FunFam" id="3.40.50.200:FF:000006">
    <property type="entry name" value="Subtilisin-like protease SBT1.5"/>
    <property type="match status" value="1"/>
</dbReference>
<dbReference type="Gene3D" id="3.30.70.80">
    <property type="entry name" value="Peptidase S8 propeptide/proteinase inhibitor I9"/>
    <property type="match status" value="1"/>
</dbReference>
<evidence type="ECO:0000256" key="1">
    <source>
        <dbReference type="ARBA" id="ARBA00011073"/>
    </source>
</evidence>
<dbReference type="Gene3D" id="2.60.40.2310">
    <property type="match status" value="1"/>
</dbReference>
<keyword evidence="4 7" id="KW-0378">Hydrolase</keyword>
<feature type="active site" description="Charge relay system" evidence="6 7">
    <location>
        <position position="212"/>
    </location>
</feature>
<feature type="domain" description="Subtilisin-like protease fibronectin type-III" evidence="11">
    <location>
        <begin position="662"/>
        <end position="762"/>
    </location>
</feature>
<dbReference type="InterPro" id="IPR034197">
    <property type="entry name" value="Peptidases_S8_3"/>
</dbReference>
<evidence type="ECO:0000259" key="10">
    <source>
        <dbReference type="Pfam" id="PF05922"/>
    </source>
</evidence>
<dbReference type="EMBL" id="KI392059">
    <property type="protein sequence ID" value="ERN20470.1"/>
    <property type="molecule type" value="Genomic_DNA"/>
</dbReference>
<evidence type="ECO:0000256" key="5">
    <source>
        <dbReference type="ARBA" id="ARBA00022825"/>
    </source>
</evidence>
<dbReference type="InterPro" id="IPR000209">
    <property type="entry name" value="Peptidase_S8/S53_dom"/>
</dbReference>
<proteinExistence type="inferred from homology"/>
<dbReference type="Gramene" id="ERN20470">
    <property type="protein sequence ID" value="ERN20470"/>
    <property type="gene ID" value="AMTR_s00068p00149940"/>
</dbReference>
<reference evidence="13" key="1">
    <citation type="journal article" date="2013" name="Science">
        <title>The Amborella genome and the evolution of flowering plants.</title>
        <authorList>
            <consortium name="Amborella Genome Project"/>
        </authorList>
    </citation>
    <scope>NUCLEOTIDE SEQUENCE [LARGE SCALE GENOMIC DNA]</scope>
</reference>
<evidence type="ECO:0000256" key="7">
    <source>
        <dbReference type="PROSITE-ProRule" id="PRU01240"/>
    </source>
</evidence>
<dbReference type="CDD" id="cd02120">
    <property type="entry name" value="PA_subtilisin_like"/>
    <property type="match status" value="1"/>
</dbReference>
<dbReference type="InterPro" id="IPR003137">
    <property type="entry name" value="PA_domain"/>
</dbReference>
<evidence type="ECO:0000256" key="2">
    <source>
        <dbReference type="ARBA" id="ARBA00022670"/>
    </source>
</evidence>
<keyword evidence="13" id="KW-1185">Reference proteome</keyword>
<dbReference type="GO" id="GO:0005576">
    <property type="term" value="C:extracellular region"/>
    <property type="evidence" value="ECO:0000318"/>
    <property type="project" value="GO_Central"/>
</dbReference>
<dbReference type="CDD" id="cd04852">
    <property type="entry name" value="Peptidases_S8_3"/>
    <property type="match status" value="1"/>
</dbReference>
<evidence type="ECO:0008006" key="14">
    <source>
        <dbReference type="Google" id="ProtNLM"/>
    </source>
</evidence>
<dbReference type="InterPro" id="IPR037045">
    <property type="entry name" value="S8pro/Inhibitor_I9_sf"/>
</dbReference>
<evidence type="ECO:0000313" key="13">
    <source>
        <dbReference type="Proteomes" id="UP000017836"/>
    </source>
</evidence>
<evidence type="ECO:0000256" key="3">
    <source>
        <dbReference type="ARBA" id="ARBA00022729"/>
    </source>
</evidence>
<gene>
    <name evidence="12" type="ORF">AMTR_s00068p00149940</name>
</gene>
<dbReference type="Proteomes" id="UP000017836">
    <property type="component" value="Unassembled WGS sequence"/>
</dbReference>
<dbReference type="InterPro" id="IPR036852">
    <property type="entry name" value="Peptidase_S8/S53_dom_sf"/>
</dbReference>
<feature type="domain" description="PA" evidence="9">
    <location>
        <begin position="402"/>
        <end position="470"/>
    </location>
</feature>
<dbReference type="FunFam" id="3.50.30.30:FF:000005">
    <property type="entry name" value="subtilisin-like protease SBT1.5"/>
    <property type="match status" value="1"/>
</dbReference>
<feature type="active site" description="Charge relay system" evidence="6 7">
    <location>
        <position position="139"/>
    </location>
</feature>
<sequence length="766" mass="81340">MDSHDPESLILEAAATSFNRQVYIVYCGEHSGLKTEEAIREDHHSLLLSVKDGVEEARDSILYSYKNSINGFAAWLTPVEAARLSEVEEVVSAFPSQARTMHTTRSWDFLGMENELYGTTKGILNKAKQGKNVIVGLLDSGIWPESESFSNQGMGPIPKRWKGICQEGQAFNSSHCNKKLIGARYYLKAYEAQYGRLNTTAEFRSPRDHDGHGTHTSSTAVGQSVHGVSALGGFAFGTASGGAPRARVAMYKVCWPLPGGDPALENTCFEADMLAAIDDALADGVDILSISIGTTGKQPTYSNDGIALGALHAMKKNVLVACSAGNSGPTPATASNLAPWILTVAASSIDRLFPSPVVLGNGVVVKGQTITSFKLKKRFYPIVFAANAVVPGTPKNISAGQCLPNSLDPKKVEGKIVFCLRGNGARVGKGFEVKRAGGAALILGNLPTNGAEISVDAHVLPGTALISTDATSILHYLNSSKNPTAKIIPATTVNGYKPAPVMAAFSSTGPNVLDPNILKPDITAPGLNILAAWSKASSPTKLAADKRRVKYNVLSGTSMSCPHVAGVAALLKAIHPRCLSNLKPHSLAASLTNNMGKPLEDASGSPAGPFNYGSGHLNPAMAADPGLVYDASYIDYLVFLCKSGIKIDRSYTCPKSPPNPSDLNLASVTISKLKGTKTVTRTVTNVGAKKALYSLSLASPNGVLVDIEPKELYFRRDGEKKSFSLTFKVGPRVPRSMKNGSYSFGWYMWSDGMHKVRSPIVVSLAN</sequence>
<dbReference type="MEROPS" id="S08.082"/>
<evidence type="ECO:0000313" key="12">
    <source>
        <dbReference type="EMBL" id="ERN20470.1"/>
    </source>
</evidence>
<dbReference type="InterPro" id="IPR023828">
    <property type="entry name" value="Peptidase_S8_Ser-AS"/>
</dbReference>
<dbReference type="GO" id="GO:0004252">
    <property type="term" value="F:serine-type endopeptidase activity"/>
    <property type="evidence" value="ECO:0000318"/>
    <property type="project" value="GO_Central"/>
</dbReference>
<feature type="domain" description="Peptidase S8/S53" evidence="8">
    <location>
        <begin position="130"/>
        <end position="615"/>
    </location>
</feature>
<comment type="similarity">
    <text evidence="1 7">Belongs to the peptidase S8 family.</text>
</comment>
<name>U5DE24_AMBTC</name>
<dbReference type="InterPro" id="IPR045051">
    <property type="entry name" value="SBT"/>
</dbReference>
<dbReference type="Gene3D" id="3.40.50.200">
    <property type="entry name" value="Peptidase S8/S53 domain"/>
    <property type="match status" value="1"/>
</dbReference>
<dbReference type="Pfam" id="PF05922">
    <property type="entry name" value="Inhibitor_I9"/>
    <property type="match status" value="1"/>
</dbReference>
<dbReference type="Pfam" id="PF02225">
    <property type="entry name" value="PA"/>
    <property type="match status" value="1"/>
</dbReference>
<dbReference type="PRINTS" id="PR00723">
    <property type="entry name" value="SUBTILISIN"/>
</dbReference>
<dbReference type="InterPro" id="IPR015500">
    <property type="entry name" value="Peptidase_S8_subtilisin-rel"/>
</dbReference>
<evidence type="ECO:0000259" key="8">
    <source>
        <dbReference type="Pfam" id="PF00082"/>
    </source>
</evidence>
<dbReference type="GO" id="GO:0006508">
    <property type="term" value="P:proteolysis"/>
    <property type="evidence" value="ECO:0007669"/>
    <property type="project" value="UniProtKB-KW"/>
</dbReference>
<dbReference type="Gene3D" id="3.50.30.30">
    <property type="match status" value="1"/>
</dbReference>
<feature type="domain" description="Inhibitor I9" evidence="10">
    <location>
        <begin position="22"/>
        <end position="102"/>
    </location>
</feature>
<dbReference type="eggNOG" id="ENOG502QRC5">
    <property type="taxonomic scope" value="Eukaryota"/>
</dbReference>
<evidence type="ECO:0000256" key="6">
    <source>
        <dbReference type="PIRSR" id="PIRSR615500-1"/>
    </source>
</evidence>
<evidence type="ECO:0000259" key="9">
    <source>
        <dbReference type="Pfam" id="PF02225"/>
    </source>
</evidence>
<dbReference type="PROSITE" id="PS51892">
    <property type="entry name" value="SUBTILASE"/>
    <property type="match status" value="1"/>
</dbReference>
<keyword evidence="2 7" id="KW-0645">Protease</keyword>
<evidence type="ECO:0000259" key="11">
    <source>
        <dbReference type="Pfam" id="PF17766"/>
    </source>
</evidence>
<feature type="active site" description="Charge relay system" evidence="6 7">
    <location>
        <position position="558"/>
    </location>
</feature>
<dbReference type="FunFam" id="3.30.70.80:FF:000002">
    <property type="entry name" value="Subtilisin-like protease SBT5.3"/>
    <property type="match status" value="1"/>
</dbReference>